<dbReference type="RefSeq" id="WP_304994131.1">
    <property type="nucleotide sequence ID" value="NZ_CP101717.1"/>
</dbReference>
<dbReference type="PROSITE" id="PS51257">
    <property type="entry name" value="PROKAR_LIPOPROTEIN"/>
    <property type="match status" value="1"/>
</dbReference>
<name>A0AB38YCF9_9GAMM</name>
<organism evidence="1">
    <name type="scientific">Salinispirillum sp. LH 10-3-1</name>
    <dbReference type="NCBI Taxonomy" id="2952525"/>
    <lineage>
        <taxon>Bacteria</taxon>
        <taxon>Pseudomonadati</taxon>
        <taxon>Pseudomonadota</taxon>
        <taxon>Gammaproteobacteria</taxon>
        <taxon>Oceanospirillales</taxon>
        <taxon>Saccharospirillaceae</taxon>
        <taxon>Salinispirillum</taxon>
    </lineage>
</organism>
<dbReference type="EMBL" id="CP101717">
    <property type="protein sequence ID" value="WLD56847.1"/>
    <property type="molecule type" value="Genomic_DNA"/>
</dbReference>
<sequence>MRVLLIAAMLTLVGCAGVSVKDYAEVEPRFDPIEFFNGDFIAEGVIQNRSGAVTRHFVATIDAYWDEERGVLDEVFLFSDGEESERYWEFTRTGPNSWSGTAGDVVGESRLVHDGNAIQMKYRLDVPLQNGRNIVLNMDDWLYQVSDDTLINETIMRKFGFRVGKIILTIRRI</sequence>
<reference evidence="1" key="1">
    <citation type="submission" date="2022-07" db="EMBL/GenBank/DDBJ databases">
        <title>Complete genome sequence of Salinispirillum sp. LH10-3-1 capable of multiple carbohydrate inversion isolated from a soda lake.</title>
        <authorList>
            <person name="Liu J."/>
            <person name="Zhai Y."/>
            <person name="Zhang H."/>
            <person name="Yang H."/>
            <person name="Qu J."/>
            <person name="Li J."/>
        </authorList>
    </citation>
    <scope>NUCLEOTIDE SEQUENCE</scope>
    <source>
        <strain evidence="1">LH 10-3-1</strain>
    </source>
</reference>
<accession>A0AB38YCF9</accession>
<proteinExistence type="predicted"/>
<evidence type="ECO:0000313" key="1">
    <source>
        <dbReference type="EMBL" id="WLD56847.1"/>
    </source>
</evidence>
<dbReference type="InterPro" id="IPR024409">
    <property type="entry name" value="DUF3833"/>
</dbReference>
<dbReference type="Pfam" id="PF12915">
    <property type="entry name" value="DUF3833"/>
    <property type="match status" value="1"/>
</dbReference>
<dbReference type="AlphaFoldDB" id="A0AB38YCF9"/>
<protein>
    <submittedName>
        <fullName evidence="1">DUF3833 domain-containing protein</fullName>
    </submittedName>
</protein>
<gene>
    <name evidence="1" type="ORF">NFC81_08900</name>
</gene>